<keyword evidence="6 8" id="KW-1133">Transmembrane helix</keyword>
<feature type="transmembrane region" description="Helical" evidence="8">
    <location>
        <begin position="508"/>
        <end position="532"/>
    </location>
</feature>
<organism evidence="10 11">
    <name type="scientific">Acrasis kona</name>
    <dbReference type="NCBI Taxonomy" id="1008807"/>
    <lineage>
        <taxon>Eukaryota</taxon>
        <taxon>Discoba</taxon>
        <taxon>Heterolobosea</taxon>
        <taxon>Tetramitia</taxon>
        <taxon>Eutetramitia</taxon>
        <taxon>Acrasidae</taxon>
        <taxon>Acrasis</taxon>
    </lineage>
</organism>
<proteinExistence type="predicted"/>
<dbReference type="Pfam" id="PF01061">
    <property type="entry name" value="ABC2_membrane"/>
    <property type="match status" value="1"/>
</dbReference>
<keyword evidence="4" id="KW-0547">Nucleotide-binding</keyword>
<dbReference type="InterPro" id="IPR027417">
    <property type="entry name" value="P-loop_NTPase"/>
</dbReference>
<dbReference type="PANTHER" id="PTHR48041">
    <property type="entry name" value="ABC TRANSPORTER G FAMILY MEMBER 28"/>
    <property type="match status" value="1"/>
</dbReference>
<feature type="transmembrane region" description="Helical" evidence="8">
    <location>
        <begin position="538"/>
        <end position="557"/>
    </location>
</feature>
<dbReference type="AlphaFoldDB" id="A0AAW2ZQ09"/>
<feature type="transmembrane region" description="Helical" evidence="8">
    <location>
        <begin position="429"/>
        <end position="451"/>
    </location>
</feature>
<sequence length="653" mass="73477">MVHIDPAALLLEKKRINREKQQNYNVSVNSPDNASPLFTTTRPPMGLEWKNIEFKVKVNAPPPQNANFVRRFLHGYLPQKKIDKTILNPMSGHVKSGTILAVMGQSGCGKTSLLNILSRRVKNHGGVVSVNGVKTTKAFRSYSAFVQQDDVLMGNLTVRENLRYAAMLRLGGFNNGTKDGTGLTQLWQNLGISGGERKRTSMGIELLTEPSILFLDEPTSGLDAKTSKSVMETLNKLAQSGLTVILTIHQPRSDIFYMFDKLLLLARGRIAYFGQANMAVNYFSAMGYKCPSSYNPADFFIDLVSEVKVLPIIADEVMSAEKRKRRETRLMDMDRVSKVLQHWDDEDVIDVSSPLSPRLEDIMEEKLKSYRVGYKMQFFTLLTRQFINVSRDSAATFARAIQAFILSVVVGLLFFRLDTTQSRIQDRIGVIYFVIVNQTTSTFALTLNLFTRNKALYMRERGSKMYHASTYFLANSLAELPNTIFFNVLYGIIVYWMAGLNPAVDRFFFFLLVLVVQALAMQSYGLVAALAAPDFPTANTYGTVVLTAMAIVSGFYIKINTIPPWAIWLTYLSVQTYSFQSLSVNEFKDRIFECPEAPQLCSQPVGESVIQNLGFAPIFYNPWVGIGFLCLIIVVGRTIAYLLLRFLRKPKRG</sequence>
<keyword evidence="7 8" id="KW-0472">Membrane</keyword>
<feature type="transmembrane region" description="Helical" evidence="8">
    <location>
        <begin position="564"/>
        <end position="582"/>
    </location>
</feature>
<dbReference type="PROSITE" id="PS50893">
    <property type="entry name" value="ABC_TRANSPORTER_2"/>
    <property type="match status" value="1"/>
</dbReference>
<dbReference type="InterPro" id="IPR043926">
    <property type="entry name" value="ABCG_dom"/>
</dbReference>
<evidence type="ECO:0000256" key="2">
    <source>
        <dbReference type="ARBA" id="ARBA00022448"/>
    </source>
</evidence>
<dbReference type="GO" id="GO:0005886">
    <property type="term" value="C:plasma membrane"/>
    <property type="evidence" value="ECO:0007669"/>
    <property type="project" value="TreeGrafter"/>
</dbReference>
<dbReference type="EMBL" id="JAOPGA020001890">
    <property type="protein sequence ID" value="KAL0491943.1"/>
    <property type="molecule type" value="Genomic_DNA"/>
</dbReference>
<dbReference type="Proteomes" id="UP001431209">
    <property type="component" value="Unassembled WGS sequence"/>
</dbReference>
<dbReference type="Pfam" id="PF19055">
    <property type="entry name" value="ABC2_membrane_7"/>
    <property type="match status" value="1"/>
</dbReference>
<reference evidence="10 11" key="1">
    <citation type="submission" date="2024-03" db="EMBL/GenBank/DDBJ databases">
        <title>The Acrasis kona genome and developmental transcriptomes reveal deep origins of eukaryotic multicellular pathways.</title>
        <authorList>
            <person name="Sheikh S."/>
            <person name="Fu C.-J."/>
            <person name="Brown M.W."/>
            <person name="Baldauf S.L."/>
        </authorList>
    </citation>
    <scope>NUCLEOTIDE SEQUENCE [LARGE SCALE GENOMIC DNA]</scope>
    <source>
        <strain evidence="10 11">ATCC MYA-3509</strain>
    </source>
</reference>
<accession>A0AAW2ZQ09</accession>
<protein>
    <submittedName>
        <fullName evidence="10">ATP-binding cassette, subfamily G</fullName>
    </submittedName>
</protein>
<evidence type="ECO:0000313" key="10">
    <source>
        <dbReference type="EMBL" id="KAL0491943.1"/>
    </source>
</evidence>
<evidence type="ECO:0000256" key="7">
    <source>
        <dbReference type="ARBA" id="ARBA00023136"/>
    </source>
</evidence>
<feature type="transmembrane region" description="Helical" evidence="8">
    <location>
        <begin position="397"/>
        <end position="417"/>
    </location>
</feature>
<dbReference type="GO" id="GO:0140359">
    <property type="term" value="F:ABC-type transporter activity"/>
    <property type="evidence" value="ECO:0007669"/>
    <property type="project" value="InterPro"/>
</dbReference>
<evidence type="ECO:0000256" key="6">
    <source>
        <dbReference type="ARBA" id="ARBA00022989"/>
    </source>
</evidence>
<dbReference type="InterPro" id="IPR013525">
    <property type="entry name" value="ABC2_TM"/>
</dbReference>
<feature type="transmembrane region" description="Helical" evidence="8">
    <location>
        <begin position="623"/>
        <end position="644"/>
    </location>
</feature>
<dbReference type="GO" id="GO:0005524">
    <property type="term" value="F:ATP binding"/>
    <property type="evidence" value="ECO:0007669"/>
    <property type="project" value="UniProtKB-KW"/>
</dbReference>
<evidence type="ECO:0000256" key="4">
    <source>
        <dbReference type="ARBA" id="ARBA00022741"/>
    </source>
</evidence>
<dbReference type="InterPro" id="IPR050352">
    <property type="entry name" value="ABCG_transporters"/>
</dbReference>
<comment type="subcellular location">
    <subcellularLocation>
        <location evidence="1">Membrane</location>
        <topology evidence="1">Multi-pass membrane protein</topology>
    </subcellularLocation>
</comment>
<comment type="caution">
    <text evidence="10">The sequence shown here is derived from an EMBL/GenBank/DDBJ whole genome shotgun (WGS) entry which is preliminary data.</text>
</comment>
<dbReference type="InterPro" id="IPR003439">
    <property type="entry name" value="ABC_transporter-like_ATP-bd"/>
</dbReference>
<name>A0AAW2ZQ09_9EUKA</name>
<gene>
    <name evidence="10" type="ORF">AKO1_010082</name>
</gene>
<feature type="domain" description="ABC transporter" evidence="9">
    <location>
        <begin position="63"/>
        <end position="292"/>
    </location>
</feature>
<keyword evidence="11" id="KW-1185">Reference proteome</keyword>
<dbReference type="Gene3D" id="3.40.50.300">
    <property type="entry name" value="P-loop containing nucleotide triphosphate hydrolases"/>
    <property type="match status" value="1"/>
</dbReference>
<dbReference type="PANTHER" id="PTHR48041:SF139">
    <property type="entry name" value="PROTEIN SCARLET"/>
    <property type="match status" value="1"/>
</dbReference>
<dbReference type="Pfam" id="PF00005">
    <property type="entry name" value="ABC_tran"/>
    <property type="match status" value="1"/>
</dbReference>
<dbReference type="SUPFAM" id="SSF52540">
    <property type="entry name" value="P-loop containing nucleoside triphosphate hydrolases"/>
    <property type="match status" value="1"/>
</dbReference>
<evidence type="ECO:0000313" key="11">
    <source>
        <dbReference type="Proteomes" id="UP001431209"/>
    </source>
</evidence>
<keyword evidence="5 10" id="KW-0067">ATP-binding</keyword>
<keyword evidence="2" id="KW-0813">Transport</keyword>
<feature type="transmembrane region" description="Helical" evidence="8">
    <location>
        <begin position="471"/>
        <end position="496"/>
    </location>
</feature>
<evidence type="ECO:0000259" key="9">
    <source>
        <dbReference type="PROSITE" id="PS50893"/>
    </source>
</evidence>
<dbReference type="GO" id="GO:0016887">
    <property type="term" value="F:ATP hydrolysis activity"/>
    <property type="evidence" value="ECO:0007669"/>
    <property type="project" value="InterPro"/>
</dbReference>
<dbReference type="CDD" id="cd03213">
    <property type="entry name" value="ABCG_EPDR"/>
    <property type="match status" value="1"/>
</dbReference>
<evidence type="ECO:0000256" key="1">
    <source>
        <dbReference type="ARBA" id="ARBA00004141"/>
    </source>
</evidence>
<evidence type="ECO:0000256" key="3">
    <source>
        <dbReference type="ARBA" id="ARBA00022692"/>
    </source>
</evidence>
<keyword evidence="3 8" id="KW-0812">Transmembrane</keyword>
<dbReference type="InterPro" id="IPR003593">
    <property type="entry name" value="AAA+_ATPase"/>
</dbReference>
<evidence type="ECO:0000256" key="5">
    <source>
        <dbReference type="ARBA" id="ARBA00022840"/>
    </source>
</evidence>
<dbReference type="SMART" id="SM00382">
    <property type="entry name" value="AAA"/>
    <property type="match status" value="1"/>
</dbReference>
<evidence type="ECO:0000256" key="8">
    <source>
        <dbReference type="SAM" id="Phobius"/>
    </source>
</evidence>